<organism evidence="1 2">
    <name type="scientific">Bauhinia variegata</name>
    <name type="common">Purple orchid tree</name>
    <name type="synonym">Phanera variegata</name>
    <dbReference type="NCBI Taxonomy" id="167791"/>
    <lineage>
        <taxon>Eukaryota</taxon>
        <taxon>Viridiplantae</taxon>
        <taxon>Streptophyta</taxon>
        <taxon>Embryophyta</taxon>
        <taxon>Tracheophyta</taxon>
        <taxon>Spermatophyta</taxon>
        <taxon>Magnoliopsida</taxon>
        <taxon>eudicotyledons</taxon>
        <taxon>Gunneridae</taxon>
        <taxon>Pentapetalae</taxon>
        <taxon>rosids</taxon>
        <taxon>fabids</taxon>
        <taxon>Fabales</taxon>
        <taxon>Fabaceae</taxon>
        <taxon>Cercidoideae</taxon>
        <taxon>Cercideae</taxon>
        <taxon>Bauhiniinae</taxon>
        <taxon>Bauhinia</taxon>
    </lineage>
</organism>
<comment type="caution">
    <text evidence="1">The sequence shown here is derived from an EMBL/GenBank/DDBJ whole genome shotgun (WGS) entry which is preliminary data.</text>
</comment>
<dbReference type="EMBL" id="CM039429">
    <property type="protein sequence ID" value="KAI4349555.1"/>
    <property type="molecule type" value="Genomic_DNA"/>
</dbReference>
<gene>
    <name evidence="1" type="ORF">L6164_010132</name>
</gene>
<reference evidence="1 2" key="1">
    <citation type="journal article" date="2022" name="DNA Res.">
        <title>Chromosomal-level genome assembly of the orchid tree Bauhinia variegata (Leguminosae; Cercidoideae) supports the allotetraploid origin hypothesis of Bauhinia.</title>
        <authorList>
            <person name="Zhong Y."/>
            <person name="Chen Y."/>
            <person name="Zheng D."/>
            <person name="Pang J."/>
            <person name="Liu Y."/>
            <person name="Luo S."/>
            <person name="Meng S."/>
            <person name="Qian L."/>
            <person name="Wei D."/>
            <person name="Dai S."/>
            <person name="Zhou R."/>
        </authorList>
    </citation>
    <scope>NUCLEOTIDE SEQUENCE [LARGE SCALE GENOMIC DNA]</scope>
    <source>
        <strain evidence="1">BV-YZ2020</strain>
    </source>
</reference>
<evidence type="ECO:0000313" key="2">
    <source>
        <dbReference type="Proteomes" id="UP000828941"/>
    </source>
</evidence>
<sequence length="168" mass="18557">MDKPSSNSSHPSPSSPPATISSTSITETVWGNHHFKITGFSLSEGVGIGRYIASDMFSIGLEGMIGRSSFTPTGRASSIMSGKDIHFERKLETPYTLKCRGSMWGYKRFFKKTELKKSDYLKDDCLLVNCSVGVVRSVTEGPKIFSIAMPDCNMEQEEKTKQQLDSVL</sequence>
<dbReference type="Proteomes" id="UP000828941">
    <property type="component" value="Chromosome 4"/>
</dbReference>
<accession>A0ACB9PLA7</accession>
<name>A0ACB9PLA7_BAUVA</name>
<keyword evidence="2" id="KW-1185">Reference proteome</keyword>
<protein>
    <submittedName>
        <fullName evidence="1">Uncharacterized protein</fullName>
    </submittedName>
</protein>
<evidence type="ECO:0000313" key="1">
    <source>
        <dbReference type="EMBL" id="KAI4349555.1"/>
    </source>
</evidence>
<proteinExistence type="predicted"/>